<proteinExistence type="predicted"/>
<evidence type="ECO:0000256" key="3">
    <source>
        <dbReference type="ARBA" id="ARBA00022475"/>
    </source>
</evidence>
<dbReference type="PANTHER" id="PTHR35011:SF4">
    <property type="entry name" value="SLL1102 PROTEIN"/>
    <property type="match status" value="1"/>
</dbReference>
<keyword evidence="3" id="KW-1003">Cell membrane</keyword>
<evidence type="ECO:0000313" key="10">
    <source>
        <dbReference type="EMBL" id="VAV98260.1"/>
    </source>
</evidence>
<keyword evidence="4" id="KW-0997">Cell inner membrane</keyword>
<dbReference type="GO" id="GO:0005886">
    <property type="term" value="C:plasma membrane"/>
    <property type="evidence" value="ECO:0007669"/>
    <property type="project" value="UniProtKB-SubCell"/>
</dbReference>
<feature type="transmembrane region" description="Helical" evidence="8">
    <location>
        <begin position="227"/>
        <end position="246"/>
    </location>
</feature>
<feature type="transmembrane region" description="Helical" evidence="8">
    <location>
        <begin position="182"/>
        <end position="207"/>
    </location>
</feature>
<dbReference type="Pfam" id="PF04290">
    <property type="entry name" value="DctQ"/>
    <property type="match status" value="1"/>
</dbReference>
<accession>A0A3B0RXH6</accession>
<evidence type="ECO:0000256" key="2">
    <source>
        <dbReference type="ARBA" id="ARBA00022448"/>
    </source>
</evidence>
<feature type="transmembrane region" description="Helical" evidence="8">
    <location>
        <begin position="37"/>
        <end position="58"/>
    </location>
</feature>
<dbReference type="EMBL" id="UOEH01000249">
    <property type="protein sequence ID" value="VAV98260.1"/>
    <property type="molecule type" value="Genomic_DNA"/>
</dbReference>
<evidence type="ECO:0000256" key="5">
    <source>
        <dbReference type="ARBA" id="ARBA00022692"/>
    </source>
</evidence>
<keyword evidence="7 8" id="KW-0472">Membrane</keyword>
<protein>
    <recommendedName>
        <fullName evidence="9">Tripartite ATP-independent periplasmic transporters DctQ component domain-containing protein</fullName>
    </recommendedName>
</protein>
<dbReference type="InterPro" id="IPR007387">
    <property type="entry name" value="TRAP_DctQ"/>
</dbReference>
<keyword evidence="2" id="KW-0813">Transport</keyword>
<evidence type="ECO:0000259" key="9">
    <source>
        <dbReference type="Pfam" id="PF04290"/>
    </source>
</evidence>
<evidence type="ECO:0000256" key="8">
    <source>
        <dbReference type="SAM" id="Phobius"/>
    </source>
</evidence>
<dbReference type="InterPro" id="IPR055348">
    <property type="entry name" value="DctQ"/>
</dbReference>
<evidence type="ECO:0000256" key="6">
    <source>
        <dbReference type="ARBA" id="ARBA00022989"/>
    </source>
</evidence>
<reference evidence="10" key="1">
    <citation type="submission" date="2018-06" db="EMBL/GenBank/DDBJ databases">
        <authorList>
            <person name="Zhirakovskaya E."/>
        </authorList>
    </citation>
    <scope>NUCLEOTIDE SEQUENCE</scope>
</reference>
<feature type="domain" description="Tripartite ATP-independent periplasmic transporters DctQ component" evidence="9">
    <location>
        <begin position="119"/>
        <end position="250"/>
    </location>
</feature>
<organism evidence="10">
    <name type="scientific">hydrothermal vent metagenome</name>
    <dbReference type="NCBI Taxonomy" id="652676"/>
    <lineage>
        <taxon>unclassified sequences</taxon>
        <taxon>metagenomes</taxon>
        <taxon>ecological metagenomes</taxon>
    </lineage>
</organism>
<feature type="transmembrane region" description="Helical" evidence="8">
    <location>
        <begin position="144"/>
        <end position="161"/>
    </location>
</feature>
<evidence type="ECO:0000256" key="7">
    <source>
        <dbReference type="ARBA" id="ARBA00023136"/>
    </source>
</evidence>
<dbReference type="PANTHER" id="PTHR35011">
    <property type="entry name" value="2,3-DIKETO-L-GULONATE TRAP TRANSPORTER SMALL PERMEASE PROTEIN YIAM"/>
    <property type="match status" value="1"/>
</dbReference>
<sequence>MLTLAGDILNWTAAGIVFPLMFLPAAALIAHGRGRSTALWFVGVAAIIAAGLTFAALAPALRITPPVQALLVYFTIVAALGGAIFLAGGPAGAIAFLSPLLDRFVRTTGRTVMWLILVMAGVQFAIVVLRYVFGVNFIFMQESITYMHGAVFLLAGGYALLTDDHVRVDIFYRDAPPKHKALVDFLGTYFLLFPVCLLLLWTASPYVGVSWSVTEGSAESSGIQGVYLLKSLVPAFAILLAMAGFTNAARAGDILKAGA</sequence>
<keyword evidence="6 8" id="KW-1133">Transmembrane helix</keyword>
<keyword evidence="5 8" id="KW-0812">Transmembrane</keyword>
<evidence type="ECO:0000256" key="1">
    <source>
        <dbReference type="ARBA" id="ARBA00004429"/>
    </source>
</evidence>
<comment type="subcellular location">
    <subcellularLocation>
        <location evidence="1">Cell inner membrane</location>
        <topology evidence="1">Multi-pass membrane protein</topology>
    </subcellularLocation>
</comment>
<evidence type="ECO:0000256" key="4">
    <source>
        <dbReference type="ARBA" id="ARBA00022519"/>
    </source>
</evidence>
<feature type="transmembrane region" description="Helical" evidence="8">
    <location>
        <begin position="12"/>
        <end position="30"/>
    </location>
</feature>
<feature type="transmembrane region" description="Helical" evidence="8">
    <location>
        <begin position="112"/>
        <end position="132"/>
    </location>
</feature>
<gene>
    <name evidence="10" type="ORF">MNBD_ALPHA05-753</name>
</gene>
<dbReference type="AlphaFoldDB" id="A0A3B0RXH6"/>
<name>A0A3B0RXH6_9ZZZZ</name>
<feature type="transmembrane region" description="Helical" evidence="8">
    <location>
        <begin position="70"/>
        <end position="100"/>
    </location>
</feature>